<dbReference type="GO" id="GO:0005507">
    <property type="term" value="F:copper ion binding"/>
    <property type="evidence" value="ECO:0007669"/>
    <property type="project" value="TreeGrafter"/>
</dbReference>
<dbReference type="InterPro" id="IPR036822">
    <property type="entry name" value="CutC-like_dom_sf"/>
</dbReference>
<dbReference type="HOGENOM" id="CLU_050555_3_1_11"/>
<dbReference type="PANTHER" id="PTHR12598:SF0">
    <property type="entry name" value="COPPER HOMEOSTASIS PROTEIN CUTC HOMOLOG"/>
    <property type="match status" value="1"/>
</dbReference>
<dbReference type="STRING" id="525245.HMPREF0044_1119"/>
<reference evidence="3 4" key="1">
    <citation type="submission" date="2009-01" db="EMBL/GenBank/DDBJ databases">
        <authorList>
            <person name="Qin X."/>
            <person name="Bachman B."/>
            <person name="Battles P."/>
            <person name="Bell A."/>
            <person name="Bess C."/>
            <person name="Bickham C."/>
            <person name="Chaboub L."/>
            <person name="Chen D."/>
            <person name="Coyle M."/>
            <person name="Deiros D.R."/>
            <person name="Dinh H."/>
            <person name="Forbes L."/>
            <person name="Fowler G."/>
            <person name="Francisco L."/>
            <person name="Fu Q."/>
            <person name="Gubbala S."/>
            <person name="Hale W."/>
            <person name="Han Y."/>
            <person name="Hemphill L."/>
            <person name="Highlander S.K."/>
            <person name="Hirani K."/>
            <person name="Hogues M."/>
            <person name="Jackson L."/>
            <person name="Jakkamsetti A."/>
            <person name="Javaid M."/>
            <person name="Jiang H."/>
            <person name="Korchina V."/>
            <person name="Kovar C."/>
            <person name="Lara F."/>
            <person name="Lee S."/>
            <person name="Mata R."/>
            <person name="Mathew T."/>
            <person name="Moen C."/>
            <person name="Morales K."/>
            <person name="Munidasa M."/>
            <person name="Nazareth L."/>
            <person name="Ngo R."/>
            <person name="Nguyen L."/>
            <person name="Okwuonu G."/>
            <person name="Ongeri F."/>
            <person name="Patil S."/>
            <person name="Petrosino J."/>
            <person name="Pham C."/>
            <person name="Pham P."/>
            <person name="Pu L.-L."/>
            <person name="Puazo M."/>
            <person name="Raj R."/>
            <person name="Reid J."/>
            <person name="Rouhana J."/>
            <person name="Saada N."/>
            <person name="Shang Y."/>
            <person name="Simmons D."/>
            <person name="Thornton R."/>
            <person name="Warren J."/>
            <person name="Weissenberger G."/>
            <person name="Zhang J."/>
            <person name="Zhang L."/>
            <person name="Zhou C."/>
            <person name="Zhu D."/>
            <person name="Muzny D."/>
            <person name="Worley K."/>
            <person name="Gibbs R."/>
        </authorList>
    </citation>
    <scope>NUCLEOTIDE SEQUENCE [LARGE SCALE GENOMIC DNA]</scope>
    <source>
        <strain evidence="3 4">DSM 15436</strain>
    </source>
</reference>
<dbReference type="PANTHER" id="PTHR12598">
    <property type="entry name" value="COPPER HOMEOSTASIS PROTEIN CUTC"/>
    <property type="match status" value="1"/>
</dbReference>
<keyword evidence="4" id="KW-1185">Reference proteome</keyword>
<comment type="caution">
    <text evidence="3">The sequence shown here is derived from an EMBL/GenBank/DDBJ whole genome shotgun (WGS) entry which is preliminary data.</text>
</comment>
<organism evidence="3 4">
    <name type="scientific">Gleimia coleocanis DSM 15436</name>
    <dbReference type="NCBI Taxonomy" id="525245"/>
    <lineage>
        <taxon>Bacteria</taxon>
        <taxon>Bacillati</taxon>
        <taxon>Actinomycetota</taxon>
        <taxon>Actinomycetes</taxon>
        <taxon>Actinomycetales</taxon>
        <taxon>Actinomycetaceae</taxon>
        <taxon>Gleimia</taxon>
    </lineage>
</organism>
<dbReference type="Pfam" id="PF03932">
    <property type="entry name" value="CutC"/>
    <property type="match status" value="1"/>
</dbReference>
<protein>
    <recommendedName>
        <fullName evidence="2">Copper homeostasis protein cutC homolog</fullName>
    </recommendedName>
</protein>
<accession>C0W0P1</accession>
<dbReference type="AlphaFoldDB" id="C0W0P1"/>
<evidence type="ECO:0000256" key="2">
    <source>
        <dbReference type="ARBA" id="ARBA00019014"/>
    </source>
</evidence>
<comment type="similarity">
    <text evidence="1">Belongs to the CutC family.</text>
</comment>
<name>C0W0P1_9ACTO</name>
<evidence type="ECO:0000256" key="1">
    <source>
        <dbReference type="ARBA" id="ARBA00007768"/>
    </source>
</evidence>
<dbReference type="InterPro" id="IPR005627">
    <property type="entry name" value="CutC-like"/>
</dbReference>
<evidence type="ECO:0000313" key="3">
    <source>
        <dbReference type="EMBL" id="EEH64100.1"/>
    </source>
</evidence>
<evidence type="ECO:0000313" key="4">
    <source>
        <dbReference type="Proteomes" id="UP000010301"/>
    </source>
</evidence>
<dbReference type="eggNOG" id="COG3142">
    <property type="taxonomic scope" value="Bacteria"/>
</dbReference>
<dbReference type="OrthoDB" id="9815677at2"/>
<sequence>MHQIGASTLIYERLMMTVIEVCVEDLAGIQAAYEGGADRVELCVNLEVGGLTAPDQLIFDAIEMISGFEREFSLRLLIREYYESFIHNSEQQRDLVISVARLRKLLEKKTTFPIGFVVGALDADGTVPEKFLDEMVTAVDGWSVVFHRGIDASSARNDGLAKLVAHGFTGVLTTGGDESVADVVQLADDILQHGSTLQIIASGGVRAHNAAGILRESGAPEIHFRAPYEDGRPGTDPERVAQIVKVIREA</sequence>
<dbReference type="EMBL" id="ACFG01000030">
    <property type="protein sequence ID" value="EEH64100.1"/>
    <property type="molecule type" value="Genomic_DNA"/>
</dbReference>
<dbReference type="SUPFAM" id="SSF110395">
    <property type="entry name" value="CutC-like"/>
    <property type="match status" value="1"/>
</dbReference>
<proteinExistence type="inferred from homology"/>
<dbReference type="Gene3D" id="3.20.20.380">
    <property type="entry name" value="Copper homeostasis (CutC) domain"/>
    <property type="match status" value="1"/>
</dbReference>
<dbReference type="Proteomes" id="UP000010301">
    <property type="component" value="Unassembled WGS sequence"/>
</dbReference>
<gene>
    <name evidence="3" type="ORF">HMPREF0044_1119</name>
</gene>